<dbReference type="KEGG" id="salf:SMD44_04174"/>
<gene>
    <name evidence="1" type="ORF">SMD44_04174</name>
</gene>
<organism evidence="1 2">
    <name type="scientific">Streptomyces alboflavus</name>
    <dbReference type="NCBI Taxonomy" id="67267"/>
    <lineage>
        <taxon>Bacteria</taxon>
        <taxon>Bacillati</taxon>
        <taxon>Actinomycetota</taxon>
        <taxon>Actinomycetes</taxon>
        <taxon>Kitasatosporales</taxon>
        <taxon>Streptomycetaceae</taxon>
        <taxon>Streptomyces</taxon>
    </lineage>
</organism>
<evidence type="ECO:0000313" key="2">
    <source>
        <dbReference type="Proteomes" id="UP000195880"/>
    </source>
</evidence>
<dbReference type="EMBL" id="CP021748">
    <property type="protein sequence ID" value="ARX84722.1"/>
    <property type="molecule type" value="Genomic_DNA"/>
</dbReference>
<dbReference type="Proteomes" id="UP000195880">
    <property type="component" value="Chromosome"/>
</dbReference>
<dbReference type="eggNOG" id="ENOG50329X4">
    <property type="taxonomic scope" value="Bacteria"/>
</dbReference>
<accession>A0A1Z1WEE5</accession>
<name>A0A1Z1WEE5_9ACTN</name>
<reference evidence="1 2" key="1">
    <citation type="submission" date="2017-05" db="EMBL/GenBank/DDBJ databases">
        <title>Streptomyces alboflavus Genome sequencing and assembly.</title>
        <authorList>
            <person name="Wang Y."/>
            <person name="Du B."/>
            <person name="Ding Y."/>
            <person name="Liu H."/>
            <person name="Hou Q."/>
            <person name="Liu K."/>
            <person name="Wang C."/>
            <person name="Yao L."/>
        </authorList>
    </citation>
    <scope>NUCLEOTIDE SEQUENCE [LARGE SCALE GENOMIC DNA]</scope>
    <source>
        <strain evidence="1 2">MDJK44</strain>
    </source>
</reference>
<sequence length="190" mass="19954">MRISVMAPILPKETAGLSEASANFRAMGNSGGSLTTRSAGETTRSTGELHQLMREAGFTGVDDTEALAEGWQVTDFADAGRRSLAHLVERTGTPAVMVSFFDSDVGFIEARTPDGDSWEGLLNRETAESYEIPLEHFPVEPAVAGALAWSAAAGLTPDERAIRQTLTGSALFAEELSSALLVALGLPGAT</sequence>
<evidence type="ECO:0000313" key="1">
    <source>
        <dbReference type="EMBL" id="ARX84722.1"/>
    </source>
</evidence>
<keyword evidence="2" id="KW-1185">Reference proteome</keyword>
<proteinExistence type="predicted"/>
<dbReference type="AlphaFoldDB" id="A0A1Z1WEE5"/>
<protein>
    <submittedName>
        <fullName evidence="1">Uncharacterized protein</fullName>
    </submittedName>
</protein>